<dbReference type="AlphaFoldDB" id="A0A5C6RNA4"/>
<keyword evidence="6" id="KW-0862">Zinc</keyword>
<dbReference type="Pfam" id="PF01447">
    <property type="entry name" value="Peptidase_M4"/>
    <property type="match status" value="1"/>
</dbReference>
<dbReference type="InterPro" id="IPR027268">
    <property type="entry name" value="Peptidase_M4/M1_CTD_sf"/>
</dbReference>
<protein>
    <submittedName>
        <fullName evidence="12">PKD domain-containing protein</fullName>
    </submittedName>
</protein>
<dbReference type="SMART" id="SM00042">
    <property type="entry name" value="CUB"/>
    <property type="match status" value="1"/>
</dbReference>
<dbReference type="InterPro" id="IPR050728">
    <property type="entry name" value="Zinc_Metalloprotease_M4"/>
</dbReference>
<proteinExistence type="inferred from homology"/>
<dbReference type="InterPro" id="IPR000859">
    <property type="entry name" value="CUB_dom"/>
</dbReference>
<dbReference type="PROSITE" id="PS01180">
    <property type="entry name" value="CUB"/>
    <property type="match status" value="1"/>
</dbReference>
<dbReference type="CDD" id="cd00146">
    <property type="entry name" value="PKD"/>
    <property type="match status" value="2"/>
</dbReference>
<comment type="similarity">
    <text evidence="1">Belongs to the peptidase M4 family.</text>
</comment>
<feature type="active site" description="Proton donor" evidence="9">
    <location>
        <position position="464"/>
    </location>
</feature>
<dbReference type="NCBIfam" id="TIGR04183">
    <property type="entry name" value="Por_Secre_tail"/>
    <property type="match status" value="1"/>
</dbReference>
<dbReference type="Proteomes" id="UP000321721">
    <property type="component" value="Unassembled WGS sequence"/>
</dbReference>
<evidence type="ECO:0000256" key="3">
    <source>
        <dbReference type="ARBA" id="ARBA00022723"/>
    </source>
</evidence>
<dbReference type="Gene3D" id="3.10.170.10">
    <property type="match status" value="1"/>
</dbReference>
<evidence type="ECO:0000256" key="9">
    <source>
        <dbReference type="PIRSR" id="PIRSR623612-1"/>
    </source>
</evidence>
<dbReference type="SUPFAM" id="SSF49854">
    <property type="entry name" value="Spermadhesin, CUB domain"/>
    <property type="match status" value="1"/>
</dbReference>
<dbReference type="Pfam" id="PF00431">
    <property type="entry name" value="CUB"/>
    <property type="match status" value="1"/>
</dbReference>
<evidence type="ECO:0000256" key="2">
    <source>
        <dbReference type="ARBA" id="ARBA00022670"/>
    </source>
</evidence>
<dbReference type="PROSITE" id="PS50093">
    <property type="entry name" value="PKD"/>
    <property type="match status" value="2"/>
</dbReference>
<name>A0A5C6RNA4_9FLAO</name>
<dbReference type="PRINTS" id="PR00730">
    <property type="entry name" value="THERMOLYSIN"/>
</dbReference>
<evidence type="ECO:0000256" key="8">
    <source>
        <dbReference type="ARBA" id="ARBA00023157"/>
    </source>
</evidence>
<dbReference type="PANTHER" id="PTHR33794">
    <property type="entry name" value="BACILLOLYSIN"/>
    <property type="match status" value="1"/>
</dbReference>
<dbReference type="InterPro" id="IPR026444">
    <property type="entry name" value="Secre_tail"/>
</dbReference>
<evidence type="ECO:0000256" key="1">
    <source>
        <dbReference type="ARBA" id="ARBA00009388"/>
    </source>
</evidence>
<dbReference type="CDD" id="cd00041">
    <property type="entry name" value="CUB"/>
    <property type="match status" value="1"/>
</dbReference>
<dbReference type="InterPro" id="IPR023612">
    <property type="entry name" value="Peptidase_M4"/>
</dbReference>
<sequence>MRKLIAVLIAFYSYGAIQAKSIELYGKRANDKVSGAEVVRFKDFSTIPNYVKFRKGKELPFDKLNSWLNNFYPLDYNYGLDLINVETDNLGFTHYRYRQTINNIPVGLSMFIVHTQNGLIKSMNGELFDKEINTLTNSINEESALSSALVFVGAETYKWELEGEEKHLKWASDNNEATYYPKADLVLISKGGEISSELKLAYKFNIYAHQPMSRQEVYIDAINGEVLWSENKIHHVDEVGTAVTGYSGTQTMTSDNTGGGVYRLQETGRGNGVRTFNCNEGTSYGAATDFTNNSATWNLGGVNKFATDAHWGAEMTYDYYLNEHGRNSIDNNGFRLDSYVHYDQNYGNAFWDGQRMTYGDGSSGNAPFTALDIAGHEVTHGLTTFTANLVYQGESGALNESFSDIFGVSVEYIARPAQANWVMGEDLGGTGIRNMANPNSKGDPDTYFGSFWADLAGGDNGGVHTNSGVQNFWYVLLVDGGSGTNDNGDTYTVNALGLDVAGDIAYRNLTVYLTTNSNYADARFFSIQSTIDLFGGCTSQVESVTNAWYAVGVGAQYQPFTASDFEACLVESCTVPFTVDFTNNSVNGNTFDWDFGDGGTSVALSPSHTYNAYGSYTVELFVDGGATCGNDIEIKTAYINIDSNLACTTVMAASGSSTITECSGTLFDSGGPCSLYGANQTSQVTIAPTGAGQVNLTINLFDVEAGDQGGTICNYDNLKIYDGPTTSSPLIGTFCNNNLPAATISSSGSAITIAFLSDGGLEESGFEIEWSCDVATAAPTVDFIVDADTTCTGEVNFTDLSSNGPTDWQWDFGDGTNSTSQNPTHIYTSPGLYTVQLTATNLIGSGIETKSNYIYINMPDAPVVQGDSICEGNPANLTATGTGLLNWYDSPSSTTVLTTGNSYNTPILNAPTTYYVEDVIEAQLESLGKLDNSGGGNYLDNEQYLVFDVYQEMFIQTVQVYAQSSGPRTVQLKDKFGTVIGSKTQSVSAGLKTFYLLFTVPPGTDYQLVLSGGSTTKDLYRNNAGVNYPYSINGLGSIKNSSAGLSYYYYFYDWQVKGPDCTSPRTPVLADVNLCTGIDDLSSNSSGIKSYFNSFSNNLEMNLKDLEKGIYDLSVYNTVGQVVYQEQLNVEESNVRKFISLASQANGIYFISLRNEETSYSNKIVK</sequence>
<dbReference type="OrthoDB" id="291295at2"/>
<keyword evidence="2" id="KW-0645">Protease</keyword>
<evidence type="ECO:0000259" key="11">
    <source>
        <dbReference type="PROSITE" id="PS50093"/>
    </source>
</evidence>
<dbReference type="FunFam" id="2.60.40.10:FF:000270">
    <property type="entry name" value="Cell surface protein"/>
    <property type="match status" value="1"/>
</dbReference>
<evidence type="ECO:0000256" key="7">
    <source>
        <dbReference type="ARBA" id="ARBA00023049"/>
    </source>
</evidence>
<evidence type="ECO:0000313" key="13">
    <source>
        <dbReference type="Proteomes" id="UP000321721"/>
    </source>
</evidence>
<organism evidence="12 13">
    <name type="scientific">Vicingus serpentipes</name>
    <dbReference type="NCBI Taxonomy" id="1926625"/>
    <lineage>
        <taxon>Bacteria</taxon>
        <taxon>Pseudomonadati</taxon>
        <taxon>Bacteroidota</taxon>
        <taxon>Flavobacteriia</taxon>
        <taxon>Flavobacteriales</taxon>
        <taxon>Vicingaceae</taxon>
        <taxon>Vicingus</taxon>
    </lineage>
</organism>
<evidence type="ECO:0000256" key="5">
    <source>
        <dbReference type="ARBA" id="ARBA00022801"/>
    </source>
</evidence>
<dbReference type="InterPro" id="IPR035914">
    <property type="entry name" value="Sperma_CUB_dom_sf"/>
</dbReference>
<dbReference type="Gene3D" id="1.10.390.10">
    <property type="entry name" value="Neutral Protease Domain 2"/>
    <property type="match status" value="1"/>
</dbReference>
<comment type="caution">
    <text evidence="12">The sequence shown here is derived from an EMBL/GenBank/DDBJ whole genome shotgun (WGS) entry which is preliminary data.</text>
</comment>
<feature type="domain" description="PKD" evidence="11">
    <location>
        <begin position="574"/>
        <end position="622"/>
    </location>
</feature>
<dbReference type="CDD" id="cd09597">
    <property type="entry name" value="M4_TLP"/>
    <property type="match status" value="1"/>
</dbReference>
<feature type="domain" description="CUB" evidence="10">
    <location>
        <begin position="647"/>
        <end position="773"/>
    </location>
</feature>
<dbReference type="InterPro" id="IPR035986">
    <property type="entry name" value="PKD_dom_sf"/>
</dbReference>
<dbReference type="Pfam" id="PF18911">
    <property type="entry name" value="PKD_4"/>
    <property type="match status" value="2"/>
</dbReference>
<keyword evidence="7" id="KW-0482">Metalloprotease</keyword>
<dbReference type="RefSeq" id="WP_147102129.1">
    <property type="nucleotide sequence ID" value="NZ_VOOS01000007.1"/>
</dbReference>
<dbReference type="Gene3D" id="2.60.40.10">
    <property type="entry name" value="Immunoglobulins"/>
    <property type="match status" value="2"/>
</dbReference>
<keyword evidence="4" id="KW-0732">Signal</keyword>
<dbReference type="EMBL" id="VOOS01000007">
    <property type="protein sequence ID" value="TXB63687.1"/>
    <property type="molecule type" value="Genomic_DNA"/>
</dbReference>
<accession>A0A5C6RNA4</accession>
<dbReference type="GO" id="GO:0004222">
    <property type="term" value="F:metalloendopeptidase activity"/>
    <property type="evidence" value="ECO:0007669"/>
    <property type="project" value="InterPro"/>
</dbReference>
<dbReference type="SUPFAM" id="SSF49299">
    <property type="entry name" value="PKD domain"/>
    <property type="match status" value="2"/>
</dbReference>
<dbReference type="Pfam" id="PF02868">
    <property type="entry name" value="Peptidase_M4_C"/>
    <property type="match status" value="1"/>
</dbReference>
<keyword evidence="8" id="KW-1015">Disulfide bond</keyword>
<dbReference type="SUPFAM" id="SSF55486">
    <property type="entry name" value="Metalloproteases ('zincins'), catalytic domain"/>
    <property type="match status" value="1"/>
</dbReference>
<dbReference type="Pfam" id="PF19081">
    <property type="entry name" value="Ig_7"/>
    <property type="match status" value="1"/>
</dbReference>
<evidence type="ECO:0000256" key="6">
    <source>
        <dbReference type="ARBA" id="ARBA00022833"/>
    </source>
</evidence>
<feature type="domain" description="PKD" evidence="11">
    <location>
        <begin position="778"/>
        <end position="845"/>
    </location>
</feature>
<feature type="active site" evidence="9">
    <location>
        <position position="377"/>
    </location>
</feature>
<keyword evidence="13" id="KW-1185">Reference proteome</keyword>
<gene>
    <name evidence="12" type="ORF">FRY74_12505</name>
</gene>
<evidence type="ECO:0000313" key="12">
    <source>
        <dbReference type="EMBL" id="TXB63687.1"/>
    </source>
</evidence>
<keyword evidence="3" id="KW-0479">Metal-binding</keyword>
<dbReference type="InterPro" id="IPR011096">
    <property type="entry name" value="FTP_domain"/>
</dbReference>
<dbReference type="PANTHER" id="PTHR33794:SF1">
    <property type="entry name" value="BACILLOLYSIN"/>
    <property type="match status" value="1"/>
</dbReference>
<dbReference type="InterPro" id="IPR022409">
    <property type="entry name" value="PKD/Chitinase_dom"/>
</dbReference>
<dbReference type="GO" id="GO:0046872">
    <property type="term" value="F:metal ion binding"/>
    <property type="evidence" value="ECO:0007669"/>
    <property type="project" value="UniProtKB-KW"/>
</dbReference>
<dbReference type="InterPro" id="IPR000601">
    <property type="entry name" value="PKD_dom"/>
</dbReference>
<dbReference type="InterPro" id="IPR044023">
    <property type="entry name" value="Ig_7"/>
</dbReference>
<evidence type="ECO:0000256" key="4">
    <source>
        <dbReference type="ARBA" id="ARBA00022729"/>
    </source>
</evidence>
<evidence type="ECO:0000259" key="10">
    <source>
        <dbReference type="PROSITE" id="PS01180"/>
    </source>
</evidence>
<dbReference type="GO" id="GO:0006508">
    <property type="term" value="P:proteolysis"/>
    <property type="evidence" value="ECO:0007669"/>
    <property type="project" value="UniProtKB-KW"/>
</dbReference>
<dbReference type="Gene3D" id="3.10.450.490">
    <property type="match status" value="1"/>
</dbReference>
<dbReference type="Gene3D" id="2.60.120.290">
    <property type="entry name" value="Spermadhesin, CUB domain"/>
    <property type="match status" value="1"/>
</dbReference>
<reference evidence="12 13" key="1">
    <citation type="submission" date="2019-08" db="EMBL/GenBank/DDBJ databases">
        <title>Genome of Vicingus serpentipes NCIMB 15042.</title>
        <authorList>
            <person name="Bowman J.P."/>
        </authorList>
    </citation>
    <scope>NUCLEOTIDE SEQUENCE [LARGE SCALE GENOMIC DNA]</scope>
    <source>
        <strain evidence="12 13">NCIMB 15042</strain>
    </source>
</reference>
<dbReference type="InterPro" id="IPR001570">
    <property type="entry name" value="Peptidase_M4_C_domain"/>
</dbReference>
<dbReference type="SMART" id="SM00089">
    <property type="entry name" value="PKD"/>
    <property type="match status" value="2"/>
</dbReference>
<keyword evidence="5" id="KW-0378">Hydrolase</keyword>
<dbReference type="Pfam" id="PF07504">
    <property type="entry name" value="FTP"/>
    <property type="match status" value="1"/>
</dbReference>
<dbReference type="InterPro" id="IPR013783">
    <property type="entry name" value="Ig-like_fold"/>
</dbReference>
<dbReference type="InterPro" id="IPR013856">
    <property type="entry name" value="Peptidase_M4_domain"/>
</dbReference>